<dbReference type="GO" id="GO:0006730">
    <property type="term" value="P:one-carbon metabolic process"/>
    <property type="evidence" value="ECO:0007669"/>
    <property type="project" value="UniProtKB-KW"/>
</dbReference>
<dbReference type="UniPathway" id="UPA00077">
    <property type="reaction ID" value="UER00158"/>
</dbReference>
<feature type="compositionally biased region" description="Pro residues" evidence="8">
    <location>
        <begin position="212"/>
        <end position="223"/>
    </location>
</feature>
<dbReference type="Pfam" id="PF00186">
    <property type="entry name" value="DHFR_1"/>
    <property type="match status" value="1"/>
</dbReference>
<feature type="compositionally biased region" description="Low complexity" evidence="8">
    <location>
        <begin position="193"/>
        <end position="204"/>
    </location>
</feature>
<dbReference type="Pfam" id="PF00303">
    <property type="entry name" value="Thymidylat_synt"/>
    <property type="match status" value="1"/>
</dbReference>
<dbReference type="GO" id="GO:0006231">
    <property type="term" value="P:dTMP biosynthetic process"/>
    <property type="evidence" value="ECO:0007669"/>
    <property type="project" value="InterPro"/>
</dbReference>
<sequence>MDSARLRADLAVGAKGLRKSETRELGASVGRVHDDSAPAQGSGAEACRPASAAAAATLPGHTTSSRAAHTVGPFGDIAGIRLRKTGSRFGPAGATAAEVTPPSAPPPPAALAPAAGAHCRPSGVRWVGATHPPTCARAAPTPPPTLSLGYCAPMPVRTAVPRSLDEHLPPRCPPDPPLAVVRASLARPACPHAEGAGSRRAAGAQPHAHPTSTPPPPPPPPPLSASGCGRTSPPPSAPAVAATLPAVPPSAAGGHACRFPLGVPFNAAARVRCDWPTAVRRVPGANASPATGTAARPSAEVQRVRTAADVLARPQTVTLPGRYGPGELRRLDPAALSFAASAVVGGGSRGLEAMPPPPPAAAVEVAMPAERRSFDVVVAACRKTLGIGAEGSLPWRIPADLKYFRQLTTSTRDPLRRNAVVMGRRTWESLPPKARPLAERLNVVLSRTPEAELRARLCLPPDVLVAGSLDAALALLAAAPTAEAVESIFVIGGAAVYAEALASERLERAYVTFVDLPANAPAPAFDALLPSGCLDRLARVRAARGAPGPDGAAPEFVVLARDAAAAAGLPTALQPAPTTPPALHGEAGYLALVRHVIDAGNHRSDRTRVGTRSVFGAQLRFNLRDDSFPLLTTKAVFWRGVAEELFWFISGDTSAATLQAKGIKIWDGNSSRAFLDGLGLSEREEGDLGPVYGFQWRHFGARYTHRAAGYEGKGVDQLARAIELLRTNPHDRRIVVSAWNPPDLAQMALPPCHVLFQFYAHDGRLSCQLYQRSADLGLGVPFNIASYALLTRLVAHVTGLQPGELVHTLGDAHVYENHVDALREQLGRTPRPPPKLRIVGADGLTDIDALRMEHLQLVGYEPHAKIAMQMAV</sequence>
<dbReference type="SUPFAM" id="SSF53597">
    <property type="entry name" value="Dihydrofolate reductase-like"/>
    <property type="match status" value="1"/>
</dbReference>
<dbReference type="PRINTS" id="PR00108">
    <property type="entry name" value="THYMDSNTHASE"/>
</dbReference>
<dbReference type="Gene3D" id="3.30.572.10">
    <property type="entry name" value="Thymidylate synthase/dCMP hydroxymethylase domain"/>
    <property type="match status" value="1"/>
</dbReference>
<keyword evidence="4" id="KW-0545">Nucleotide biosynthesis</keyword>
<name>A0A8J5X2I7_DIALT</name>
<reference evidence="10" key="1">
    <citation type="submission" date="2021-05" db="EMBL/GenBank/DDBJ databases">
        <title>The genome of the haptophyte Pavlova lutheri (Diacronema luteri, Pavlovales) - a model for lipid biosynthesis in eukaryotic algae.</title>
        <authorList>
            <person name="Hulatt C.J."/>
            <person name="Posewitz M.C."/>
        </authorList>
    </citation>
    <scope>NUCLEOTIDE SEQUENCE</scope>
    <source>
        <strain evidence="10">NIVA-4/92</strain>
    </source>
</reference>
<dbReference type="PROSITE" id="PS00075">
    <property type="entry name" value="DHFR_1"/>
    <property type="match status" value="1"/>
</dbReference>
<dbReference type="NCBIfam" id="TIGR03284">
    <property type="entry name" value="thym_sym"/>
    <property type="match status" value="1"/>
</dbReference>
<protein>
    <recommendedName>
        <fullName evidence="9">DHFR domain-containing protein</fullName>
    </recommendedName>
</protein>
<keyword evidence="5" id="KW-0521">NADP</keyword>
<evidence type="ECO:0000256" key="3">
    <source>
        <dbReference type="ARBA" id="ARBA00022679"/>
    </source>
</evidence>
<evidence type="ECO:0000259" key="9">
    <source>
        <dbReference type="PROSITE" id="PS51330"/>
    </source>
</evidence>
<dbReference type="SUPFAM" id="SSF55831">
    <property type="entry name" value="Thymidylate synthase/dCMP hydroxymethylase"/>
    <property type="match status" value="1"/>
</dbReference>
<dbReference type="PANTHER" id="PTHR11548:SF2">
    <property type="entry name" value="THYMIDYLATE SYNTHASE"/>
    <property type="match status" value="1"/>
</dbReference>
<dbReference type="GO" id="GO:0032259">
    <property type="term" value="P:methylation"/>
    <property type="evidence" value="ECO:0007669"/>
    <property type="project" value="UniProtKB-KW"/>
</dbReference>
<dbReference type="PROSITE" id="PS51330">
    <property type="entry name" value="DHFR_2"/>
    <property type="match status" value="1"/>
</dbReference>
<dbReference type="InterPro" id="IPR036926">
    <property type="entry name" value="Thymidate_synth/dCMP_Mease_sf"/>
</dbReference>
<dbReference type="InterPro" id="IPR045097">
    <property type="entry name" value="Thymidate_synth/dCMP_Mease"/>
</dbReference>
<evidence type="ECO:0000313" key="11">
    <source>
        <dbReference type="Proteomes" id="UP000751190"/>
    </source>
</evidence>
<feature type="domain" description="DHFR" evidence="9">
    <location>
        <begin position="373"/>
        <end position="561"/>
    </location>
</feature>
<dbReference type="InterPro" id="IPR017925">
    <property type="entry name" value="DHFR_CS"/>
</dbReference>
<evidence type="ECO:0000256" key="2">
    <source>
        <dbReference type="ARBA" id="ARBA00022603"/>
    </source>
</evidence>
<dbReference type="GO" id="GO:0005829">
    <property type="term" value="C:cytosol"/>
    <property type="evidence" value="ECO:0007669"/>
    <property type="project" value="TreeGrafter"/>
</dbReference>
<evidence type="ECO:0000256" key="1">
    <source>
        <dbReference type="ARBA" id="ARBA00022563"/>
    </source>
</evidence>
<dbReference type="InterPro" id="IPR024072">
    <property type="entry name" value="DHFR-like_dom_sf"/>
</dbReference>
<dbReference type="GO" id="GO:0005739">
    <property type="term" value="C:mitochondrion"/>
    <property type="evidence" value="ECO:0007669"/>
    <property type="project" value="TreeGrafter"/>
</dbReference>
<dbReference type="NCBIfam" id="NF002497">
    <property type="entry name" value="PRK01827.1-3"/>
    <property type="match status" value="1"/>
</dbReference>
<dbReference type="PANTHER" id="PTHR11548">
    <property type="entry name" value="THYMIDYLATE SYNTHASE 1"/>
    <property type="match status" value="1"/>
</dbReference>
<keyword evidence="3" id="KW-0808">Transferase</keyword>
<keyword evidence="11" id="KW-1185">Reference proteome</keyword>
<gene>
    <name evidence="10" type="ORF">KFE25_005732</name>
</gene>
<evidence type="ECO:0000313" key="10">
    <source>
        <dbReference type="EMBL" id="KAG8459221.1"/>
    </source>
</evidence>
<dbReference type="CDD" id="cd00351">
    <property type="entry name" value="TS_Pyrimidine_HMase"/>
    <property type="match status" value="1"/>
</dbReference>
<dbReference type="FunFam" id="3.30.572.10:FF:000013">
    <property type="entry name" value="Thymidylate synthase"/>
    <property type="match status" value="1"/>
</dbReference>
<comment type="catalytic activity">
    <reaction evidence="7">
        <text>dUMP + (6R)-5,10-methylene-5,6,7,8-tetrahydrofolate = 7,8-dihydrofolate + dTMP</text>
        <dbReference type="Rhea" id="RHEA:12104"/>
        <dbReference type="ChEBI" id="CHEBI:15636"/>
        <dbReference type="ChEBI" id="CHEBI:57451"/>
        <dbReference type="ChEBI" id="CHEBI:63528"/>
        <dbReference type="ChEBI" id="CHEBI:246422"/>
        <dbReference type="EC" id="2.1.1.45"/>
    </reaction>
</comment>
<dbReference type="Gene3D" id="3.40.430.10">
    <property type="entry name" value="Dihydrofolate Reductase, subunit A"/>
    <property type="match status" value="1"/>
</dbReference>
<keyword evidence="2" id="KW-0489">Methyltransferase</keyword>
<organism evidence="10 11">
    <name type="scientific">Diacronema lutheri</name>
    <name type="common">Unicellular marine alga</name>
    <name type="synonym">Monochrysis lutheri</name>
    <dbReference type="NCBI Taxonomy" id="2081491"/>
    <lineage>
        <taxon>Eukaryota</taxon>
        <taxon>Haptista</taxon>
        <taxon>Haptophyta</taxon>
        <taxon>Pavlovophyceae</taxon>
        <taxon>Pavlovales</taxon>
        <taxon>Pavlovaceae</taxon>
        <taxon>Diacronema</taxon>
    </lineage>
</organism>
<dbReference type="GO" id="GO:0046654">
    <property type="term" value="P:tetrahydrofolate biosynthetic process"/>
    <property type="evidence" value="ECO:0007669"/>
    <property type="project" value="UniProtKB-UniPathway"/>
</dbReference>
<proteinExistence type="inferred from homology"/>
<dbReference type="HAMAP" id="MF_00008">
    <property type="entry name" value="Thymidy_synth_bact"/>
    <property type="match status" value="1"/>
</dbReference>
<dbReference type="Proteomes" id="UP000751190">
    <property type="component" value="Unassembled WGS sequence"/>
</dbReference>
<feature type="region of interest" description="Disordered" evidence="8">
    <location>
        <begin position="1"/>
        <end position="70"/>
    </location>
</feature>
<feature type="compositionally biased region" description="Low complexity" evidence="8">
    <location>
        <begin position="44"/>
        <end position="56"/>
    </location>
</feature>
<dbReference type="InterPro" id="IPR000398">
    <property type="entry name" value="Thymidylate_synthase"/>
</dbReference>
<keyword evidence="6" id="KW-0560">Oxidoreductase</keyword>
<dbReference type="GO" id="GO:0004799">
    <property type="term" value="F:thymidylate synthase activity"/>
    <property type="evidence" value="ECO:0007669"/>
    <property type="project" value="UniProtKB-EC"/>
</dbReference>
<evidence type="ECO:0000256" key="7">
    <source>
        <dbReference type="ARBA" id="ARBA00047344"/>
    </source>
</evidence>
<dbReference type="CDD" id="cd00209">
    <property type="entry name" value="DHFR"/>
    <property type="match status" value="1"/>
</dbReference>
<keyword evidence="1" id="KW-0554">One-carbon metabolism</keyword>
<accession>A0A8J5X2I7</accession>
<evidence type="ECO:0000256" key="8">
    <source>
        <dbReference type="SAM" id="MobiDB-lite"/>
    </source>
</evidence>
<dbReference type="InterPro" id="IPR001796">
    <property type="entry name" value="DHFR_dom"/>
</dbReference>
<comment type="caution">
    <text evidence="10">The sequence shown here is derived from an EMBL/GenBank/DDBJ whole genome shotgun (WGS) entry which is preliminary data.</text>
</comment>
<dbReference type="EMBL" id="JAGTXO010000043">
    <property type="protein sequence ID" value="KAG8459221.1"/>
    <property type="molecule type" value="Genomic_DNA"/>
</dbReference>
<dbReference type="GO" id="GO:0004146">
    <property type="term" value="F:dihydrofolate reductase activity"/>
    <property type="evidence" value="ECO:0007669"/>
    <property type="project" value="InterPro"/>
</dbReference>
<evidence type="ECO:0000256" key="6">
    <source>
        <dbReference type="ARBA" id="ARBA00023002"/>
    </source>
</evidence>
<dbReference type="OrthoDB" id="766at2759"/>
<evidence type="ECO:0000256" key="5">
    <source>
        <dbReference type="ARBA" id="ARBA00022857"/>
    </source>
</evidence>
<dbReference type="InterPro" id="IPR023451">
    <property type="entry name" value="Thymidate_synth/dCMP_Mease_dom"/>
</dbReference>
<feature type="region of interest" description="Disordered" evidence="8">
    <location>
        <begin position="190"/>
        <end position="241"/>
    </location>
</feature>
<feature type="region of interest" description="Disordered" evidence="8">
    <location>
        <begin position="91"/>
        <end position="116"/>
    </location>
</feature>
<dbReference type="AlphaFoldDB" id="A0A8J5X2I7"/>
<evidence type="ECO:0000256" key="4">
    <source>
        <dbReference type="ARBA" id="ARBA00022727"/>
    </source>
</evidence>